<feature type="domain" description="Helix-hairpin-helix DNA-binding motif class 1" evidence="2">
    <location>
        <begin position="194"/>
        <end position="213"/>
    </location>
</feature>
<evidence type="ECO:0000256" key="1">
    <source>
        <dbReference type="SAM" id="Phobius"/>
    </source>
</evidence>
<dbReference type="NCBIfam" id="TIGR00426">
    <property type="entry name" value="competence protein ComEA helix-hairpin-helix repeat region"/>
    <property type="match status" value="1"/>
</dbReference>
<keyword evidence="1" id="KW-1133">Transmembrane helix</keyword>
<dbReference type="GO" id="GO:0015628">
    <property type="term" value="P:protein secretion by the type II secretion system"/>
    <property type="evidence" value="ECO:0007669"/>
    <property type="project" value="TreeGrafter"/>
</dbReference>
<dbReference type="OrthoDB" id="9790239at2"/>
<dbReference type="Proteomes" id="UP000004322">
    <property type="component" value="Unassembled WGS sequence"/>
</dbReference>
<dbReference type="InterPro" id="IPR019554">
    <property type="entry name" value="Soluble_ligand-bd"/>
</dbReference>
<dbReference type="PANTHER" id="PTHR21180">
    <property type="entry name" value="ENDONUCLEASE/EXONUCLEASE/PHOSPHATASE FAMILY DOMAIN-CONTAINING PROTEIN 1"/>
    <property type="match status" value="1"/>
</dbReference>
<dbReference type="SMART" id="SM00278">
    <property type="entry name" value="HhH1"/>
    <property type="match status" value="2"/>
</dbReference>
<dbReference type="InterPro" id="IPR010994">
    <property type="entry name" value="RuvA_2-like"/>
</dbReference>
<dbReference type="Pfam" id="PF12836">
    <property type="entry name" value="HHH_3"/>
    <property type="match status" value="1"/>
</dbReference>
<evidence type="ECO:0000313" key="4">
    <source>
        <dbReference type="Proteomes" id="UP000004322"/>
    </source>
</evidence>
<evidence type="ECO:0000313" key="3">
    <source>
        <dbReference type="EMBL" id="EHI74496.1"/>
    </source>
</evidence>
<dbReference type="EMBL" id="AEUV02000002">
    <property type="protein sequence ID" value="EHI74496.1"/>
    <property type="molecule type" value="Genomic_DNA"/>
</dbReference>
<proteinExistence type="predicted"/>
<keyword evidence="1" id="KW-0472">Membrane</keyword>
<feature type="domain" description="Helix-hairpin-helix DNA-binding motif class 1" evidence="2">
    <location>
        <begin position="164"/>
        <end position="183"/>
    </location>
</feature>
<dbReference type="AlphaFoldDB" id="G5JT55"/>
<dbReference type="Pfam" id="PF10531">
    <property type="entry name" value="SLBB"/>
    <property type="match status" value="1"/>
</dbReference>
<reference evidence="3" key="1">
    <citation type="submission" date="2011-07" db="EMBL/GenBank/DDBJ databases">
        <authorList>
            <person name="Stanhope M.J."/>
            <person name="Durkin A.S."/>
            <person name="Hostetler J."/>
            <person name="Kim M."/>
            <person name="Radune D."/>
            <person name="Singh I."/>
            <person name="Town C.D."/>
        </authorList>
    </citation>
    <scope>NUCLEOTIDE SEQUENCE [LARGE SCALE GENOMIC DNA]</scope>
    <source>
        <strain evidence="3">HS-6</strain>
    </source>
</reference>
<dbReference type="GO" id="GO:0003677">
    <property type="term" value="F:DNA binding"/>
    <property type="evidence" value="ECO:0007669"/>
    <property type="project" value="InterPro"/>
</dbReference>
<protein>
    <submittedName>
        <fullName evidence="3">ComEA family protein/general secretion pathway protein K</fullName>
    </submittedName>
</protein>
<dbReference type="Gene3D" id="3.10.560.10">
    <property type="entry name" value="Outer membrane lipoprotein wza domain like"/>
    <property type="match status" value="1"/>
</dbReference>
<dbReference type="GO" id="GO:0015627">
    <property type="term" value="C:type II protein secretion system complex"/>
    <property type="evidence" value="ECO:0007669"/>
    <property type="project" value="TreeGrafter"/>
</dbReference>
<keyword evidence="1" id="KW-0812">Transmembrane</keyword>
<comment type="caution">
    <text evidence="3">The sequence shown here is derived from an EMBL/GenBank/DDBJ whole genome shotgun (WGS) entry which is preliminary data.</text>
</comment>
<dbReference type="GO" id="GO:0006281">
    <property type="term" value="P:DNA repair"/>
    <property type="evidence" value="ECO:0007669"/>
    <property type="project" value="InterPro"/>
</dbReference>
<gene>
    <name evidence="3" type="ORF">STRCR_1023</name>
</gene>
<dbReference type="SUPFAM" id="SSF47781">
    <property type="entry name" value="RuvA domain 2-like"/>
    <property type="match status" value="1"/>
</dbReference>
<sequence>MIEDWIEKIKENKLVVGLVVMVLILSLALFASLAHSKSTRSQSDFPQISKTSQASRSNSSLSTAEKSATIVVDVKGAVKNEGVYELPAGSRVTDAIQKAGGFAANANKKSVNLAQKLEDQAVVYVAANGEAVDEVIDTNSSSGTQAGASDSSKAKVNLNTASKEELQTLSGIGEKRAQDIIDYREEHGGFKSVEELKNISGIGDKTYEKIAPEVTV</sequence>
<dbReference type="RefSeq" id="WP_004227766.1">
    <property type="nucleotide sequence ID" value="NZ_AEUV02000002.1"/>
</dbReference>
<accession>G5JT55</accession>
<keyword evidence="4" id="KW-1185">Reference proteome</keyword>
<dbReference type="InterPro" id="IPR004509">
    <property type="entry name" value="Competence_ComEA_HhH"/>
</dbReference>
<evidence type="ECO:0000259" key="2">
    <source>
        <dbReference type="SMART" id="SM00278"/>
    </source>
</evidence>
<name>G5JT55_STRCG</name>
<dbReference type="InterPro" id="IPR051675">
    <property type="entry name" value="Endo/Exo/Phosphatase_dom_1"/>
</dbReference>
<dbReference type="STRING" id="873449.STRCR_1023"/>
<organism evidence="3 4">
    <name type="scientific">Streptococcus criceti HS-6</name>
    <dbReference type="NCBI Taxonomy" id="873449"/>
    <lineage>
        <taxon>Bacteria</taxon>
        <taxon>Bacillati</taxon>
        <taxon>Bacillota</taxon>
        <taxon>Bacilli</taxon>
        <taxon>Lactobacillales</taxon>
        <taxon>Streptococcaceae</taxon>
        <taxon>Streptococcus</taxon>
    </lineage>
</organism>
<dbReference type="InterPro" id="IPR003583">
    <property type="entry name" value="Hlx-hairpin-Hlx_DNA-bd_motif"/>
</dbReference>
<feature type="transmembrane region" description="Helical" evidence="1">
    <location>
        <begin position="14"/>
        <end position="34"/>
    </location>
</feature>
<dbReference type="PANTHER" id="PTHR21180:SF32">
    <property type="entry name" value="ENDONUCLEASE_EXONUCLEASE_PHOSPHATASE FAMILY DOMAIN-CONTAINING PROTEIN 1"/>
    <property type="match status" value="1"/>
</dbReference>
<dbReference type="eggNOG" id="COG1555">
    <property type="taxonomic scope" value="Bacteria"/>
</dbReference>
<dbReference type="Gene3D" id="1.10.150.310">
    <property type="entry name" value="Tex RuvX-like domain-like"/>
    <property type="match status" value="1"/>
</dbReference>